<feature type="domain" description="Sulfotransferase" evidence="1">
    <location>
        <begin position="19"/>
        <end position="194"/>
    </location>
</feature>
<evidence type="ECO:0000313" key="2">
    <source>
        <dbReference type="EMBL" id="SVD03350.1"/>
    </source>
</evidence>
<sequence>SLLELNGKNFTKPQYTLGIIYIVRDPRNVITSLKNHYDLDYEQSLDFMLNEKKYIYDIREKNDYADFHFLSSWSNHYKSWINNNLFKKMVIKYEDLENDTFKTLKNLIIYINSLFQVNEKIDEIKINNCIKTTNFEILKNKEKKEGFSENVYSKKKNKKIDFFNLGPKNKWRKVVPKELHEKINNIFSEDLKNLKY</sequence>
<proteinExistence type="predicted"/>
<name>A0A382S0R8_9ZZZZ</name>
<dbReference type="InterPro" id="IPR027417">
    <property type="entry name" value="P-loop_NTPase"/>
</dbReference>
<dbReference type="Gene3D" id="3.40.50.300">
    <property type="entry name" value="P-loop containing nucleotide triphosphate hydrolases"/>
    <property type="match status" value="1"/>
</dbReference>
<dbReference type="GO" id="GO:0008146">
    <property type="term" value="F:sulfotransferase activity"/>
    <property type="evidence" value="ECO:0007669"/>
    <property type="project" value="InterPro"/>
</dbReference>
<dbReference type="SUPFAM" id="SSF52540">
    <property type="entry name" value="P-loop containing nucleoside triphosphate hydrolases"/>
    <property type="match status" value="1"/>
</dbReference>
<dbReference type="InterPro" id="IPR000863">
    <property type="entry name" value="Sulfotransferase_dom"/>
</dbReference>
<dbReference type="Pfam" id="PF00685">
    <property type="entry name" value="Sulfotransfer_1"/>
    <property type="match status" value="1"/>
</dbReference>
<evidence type="ECO:0000259" key="1">
    <source>
        <dbReference type="Pfam" id="PF00685"/>
    </source>
</evidence>
<organism evidence="2">
    <name type="scientific">marine metagenome</name>
    <dbReference type="NCBI Taxonomy" id="408172"/>
    <lineage>
        <taxon>unclassified sequences</taxon>
        <taxon>metagenomes</taxon>
        <taxon>ecological metagenomes</taxon>
    </lineage>
</organism>
<dbReference type="EMBL" id="UINC01125486">
    <property type="protein sequence ID" value="SVD03350.1"/>
    <property type="molecule type" value="Genomic_DNA"/>
</dbReference>
<protein>
    <recommendedName>
        <fullName evidence="1">Sulfotransferase domain-containing protein</fullName>
    </recommendedName>
</protein>
<gene>
    <name evidence="2" type="ORF">METZ01_LOCUS356204</name>
</gene>
<feature type="non-terminal residue" evidence="2">
    <location>
        <position position="1"/>
    </location>
</feature>
<dbReference type="AlphaFoldDB" id="A0A382S0R8"/>
<reference evidence="2" key="1">
    <citation type="submission" date="2018-05" db="EMBL/GenBank/DDBJ databases">
        <authorList>
            <person name="Lanie J.A."/>
            <person name="Ng W.-L."/>
            <person name="Kazmierczak K.M."/>
            <person name="Andrzejewski T.M."/>
            <person name="Davidsen T.M."/>
            <person name="Wayne K.J."/>
            <person name="Tettelin H."/>
            <person name="Glass J.I."/>
            <person name="Rusch D."/>
            <person name="Podicherti R."/>
            <person name="Tsui H.-C.T."/>
            <person name="Winkler M.E."/>
        </authorList>
    </citation>
    <scope>NUCLEOTIDE SEQUENCE</scope>
</reference>
<accession>A0A382S0R8</accession>